<evidence type="ECO:0000256" key="3">
    <source>
        <dbReference type="ARBA" id="ARBA00022553"/>
    </source>
</evidence>
<dbReference type="Gene3D" id="3.30.565.10">
    <property type="entry name" value="Histidine kinase-like ATPase, C-terminal domain"/>
    <property type="match status" value="1"/>
</dbReference>
<keyword evidence="6" id="KW-0418">Kinase</keyword>
<dbReference type="InterPro" id="IPR003594">
    <property type="entry name" value="HATPase_dom"/>
</dbReference>
<sequence length="109" mass="11437">MPEGGSLRVACTLEADEVIVRIADDGPGLGEEQLSKIGQPFYTTKDKGTGLGLMVAFKIVQNHKGSVKTRSELGKGTAFEIRLPYAGSGVTEGAGMAANKKVRRSIGQS</sequence>
<evidence type="ECO:0000256" key="8">
    <source>
        <dbReference type="ARBA" id="ARBA00023012"/>
    </source>
</evidence>
<keyword evidence="5" id="KW-0547">Nucleotide-binding</keyword>
<comment type="caution">
    <text evidence="10">The sequence shown here is derived from an EMBL/GenBank/DDBJ whole genome shotgun (WGS) entry which is preliminary data.</text>
</comment>
<dbReference type="InterPro" id="IPR036890">
    <property type="entry name" value="HATPase_C_sf"/>
</dbReference>
<reference evidence="10 11" key="1">
    <citation type="submission" date="2021-04" db="EMBL/GenBank/DDBJ databases">
        <title>Draft genome sequence of Paenibacillus cisolokensis, LC2-13A.</title>
        <authorList>
            <person name="Uke A."/>
            <person name="Chhe C."/>
            <person name="Baramee S."/>
            <person name="Kosugi A."/>
        </authorList>
    </citation>
    <scope>NUCLEOTIDE SEQUENCE [LARGE SCALE GENOMIC DNA]</scope>
    <source>
        <strain evidence="10 11">LC2-13A</strain>
    </source>
</reference>
<proteinExistence type="predicted"/>
<comment type="catalytic activity">
    <reaction evidence="1">
        <text>ATP + protein L-histidine = ADP + protein N-phospho-L-histidine.</text>
        <dbReference type="EC" id="2.7.13.3"/>
    </reaction>
</comment>
<dbReference type="SUPFAM" id="SSF55874">
    <property type="entry name" value="ATPase domain of HSP90 chaperone/DNA topoisomerase II/histidine kinase"/>
    <property type="match status" value="1"/>
</dbReference>
<dbReference type="EC" id="2.7.13.3" evidence="2"/>
<evidence type="ECO:0000256" key="4">
    <source>
        <dbReference type="ARBA" id="ARBA00022679"/>
    </source>
</evidence>
<keyword evidence="8" id="KW-0902">Two-component regulatory system</keyword>
<dbReference type="PANTHER" id="PTHR43065:SF10">
    <property type="entry name" value="PEROXIDE STRESS-ACTIVATED HISTIDINE KINASE MAK3"/>
    <property type="match status" value="1"/>
</dbReference>
<dbReference type="Proteomes" id="UP000680304">
    <property type="component" value="Unassembled WGS sequence"/>
</dbReference>
<dbReference type="PRINTS" id="PR00344">
    <property type="entry name" value="BCTRLSENSOR"/>
</dbReference>
<name>A0ABQ4N094_9BACL</name>
<evidence type="ECO:0000256" key="5">
    <source>
        <dbReference type="ARBA" id="ARBA00022741"/>
    </source>
</evidence>
<feature type="domain" description="Histidine kinase" evidence="9">
    <location>
        <begin position="1"/>
        <end position="87"/>
    </location>
</feature>
<organism evidence="10 11">
    <name type="scientific">Paenibacillus cisolokensis</name>
    <dbReference type="NCBI Taxonomy" id="1658519"/>
    <lineage>
        <taxon>Bacteria</taxon>
        <taxon>Bacillati</taxon>
        <taxon>Bacillota</taxon>
        <taxon>Bacilli</taxon>
        <taxon>Bacillales</taxon>
        <taxon>Paenibacillaceae</taxon>
        <taxon>Paenibacillus</taxon>
    </lineage>
</organism>
<dbReference type="PANTHER" id="PTHR43065">
    <property type="entry name" value="SENSOR HISTIDINE KINASE"/>
    <property type="match status" value="1"/>
</dbReference>
<evidence type="ECO:0000256" key="6">
    <source>
        <dbReference type="ARBA" id="ARBA00022777"/>
    </source>
</evidence>
<evidence type="ECO:0000256" key="1">
    <source>
        <dbReference type="ARBA" id="ARBA00000085"/>
    </source>
</evidence>
<evidence type="ECO:0000256" key="7">
    <source>
        <dbReference type="ARBA" id="ARBA00022840"/>
    </source>
</evidence>
<evidence type="ECO:0000313" key="10">
    <source>
        <dbReference type="EMBL" id="GIQ61574.1"/>
    </source>
</evidence>
<evidence type="ECO:0000313" key="11">
    <source>
        <dbReference type="Proteomes" id="UP000680304"/>
    </source>
</evidence>
<accession>A0ABQ4N094</accession>
<protein>
    <recommendedName>
        <fullName evidence="2">histidine kinase</fullName>
        <ecNumber evidence="2">2.7.13.3</ecNumber>
    </recommendedName>
</protein>
<keyword evidence="7" id="KW-0067">ATP-binding</keyword>
<dbReference type="InterPro" id="IPR004358">
    <property type="entry name" value="Sig_transdc_His_kin-like_C"/>
</dbReference>
<gene>
    <name evidence="10" type="ORF">PACILC2_01420</name>
</gene>
<keyword evidence="3" id="KW-0597">Phosphoprotein</keyword>
<keyword evidence="4" id="KW-0808">Transferase</keyword>
<dbReference type="Pfam" id="PF02518">
    <property type="entry name" value="HATPase_c"/>
    <property type="match status" value="1"/>
</dbReference>
<dbReference type="PROSITE" id="PS50109">
    <property type="entry name" value="HIS_KIN"/>
    <property type="match status" value="1"/>
</dbReference>
<dbReference type="InterPro" id="IPR005467">
    <property type="entry name" value="His_kinase_dom"/>
</dbReference>
<keyword evidence="11" id="KW-1185">Reference proteome</keyword>
<evidence type="ECO:0000256" key="2">
    <source>
        <dbReference type="ARBA" id="ARBA00012438"/>
    </source>
</evidence>
<dbReference type="SMART" id="SM00387">
    <property type="entry name" value="HATPase_c"/>
    <property type="match status" value="1"/>
</dbReference>
<dbReference type="EMBL" id="BOVJ01000005">
    <property type="protein sequence ID" value="GIQ61574.1"/>
    <property type="molecule type" value="Genomic_DNA"/>
</dbReference>
<evidence type="ECO:0000259" key="9">
    <source>
        <dbReference type="PROSITE" id="PS50109"/>
    </source>
</evidence>